<accession>A0A645BAH8</accession>
<dbReference type="InterPro" id="IPR020846">
    <property type="entry name" value="MFS_dom"/>
</dbReference>
<feature type="transmembrane region" description="Helical" evidence="1">
    <location>
        <begin position="81"/>
        <end position="101"/>
    </location>
</feature>
<dbReference type="Gene3D" id="1.20.1250.20">
    <property type="entry name" value="MFS general substrate transporter like domains"/>
    <property type="match status" value="1"/>
</dbReference>
<dbReference type="Pfam" id="PF07690">
    <property type="entry name" value="MFS_1"/>
    <property type="match status" value="1"/>
</dbReference>
<dbReference type="InterPro" id="IPR036259">
    <property type="entry name" value="MFS_trans_sf"/>
</dbReference>
<feature type="transmembrane region" description="Helical" evidence="1">
    <location>
        <begin position="142"/>
        <end position="167"/>
    </location>
</feature>
<feature type="transmembrane region" description="Helical" evidence="1">
    <location>
        <begin position="12"/>
        <end position="33"/>
    </location>
</feature>
<sequence length="410" mass="41920">MSENTRSDCAIIVGPALALVAVVVVAGSLRPGATSVGPVMAELRQQFGLDGTAAGLLTALPGLTFAAIGAVAVALSRRIGLTAGVLAGLALITGGFLLRTFTGSTLAFLACTLVGLSGMALGNVLVPAWIKRHGGGAVTRLMTVYSVMLLVGAAAASMFASPVAAVAPGGWRAALGVWGLAAAVGLVPWAVLTVRERRDRADRAGVPIVAPSGSLLRSPTAVALSVFFGMQALNAYVQFGWLPQIYRDAGLPAGAAGGLLGFVSVLGILGGFLMPVLVERSPDLTPVMVAFGVLTVAGYVGLWLVPAVVPWLWATLLGLGGWAFTAAIAMITARSRDPQVTARLSGFVQPVGYLMAGIGPLLVGVVHQLTGGWPWVLTLLIGTAVVMTLAGVRVARPTYVDDEAQRMTRP</sequence>
<keyword evidence="1" id="KW-0812">Transmembrane</keyword>
<protein>
    <submittedName>
        <fullName evidence="3">Putative transporter YycB</fullName>
    </submittedName>
</protein>
<organism evidence="3">
    <name type="scientific">bioreactor metagenome</name>
    <dbReference type="NCBI Taxonomy" id="1076179"/>
    <lineage>
        <taxon>unclassified sequences</taxon>
        <taxon>metagenomes</taxon>
        <taxon>ecological metagenomes</taxon>
    </lineage>
</organism>
<feature type="transmembrane region" description="Helical" evidence="1">
    <location>
        <begin position="215"/>
        <end position="233"/>
    </location>
</feature>
<keyword evidence="1" id="KW-1133">Transmembrane helix</keyword>
<dbReference type="GO" id="GO:0022857">
    <property type="term" value="F:transmembrane transporter activity"/>
    <property type="evidence" value="ECO:0007669"/>
    <property type="project" value="InterPro"/>
</dbReference>
<dbReference type="PANTHER" id="PTHR23523">
    <property type="match status" value="1"/>
</dbReference>
<dbReference type="SUPFAM" id="SSF103473">
    <property type="entry name" value="MFS general substrate transporter"/>
    <property type="match status" value="1"/>
</dbReference>
<feature type="transmembrane region" description="Helical" evidence="1">
    <location>
        <begin position="107"/>
        <end position="130"/>
    </location>
</feature>
<keyword evidence="1" id="KW-0472">Membrane</keyword>
<feature type="domain" description="Major facilitator superfamily (MFS) profile" evidence="2">
    <location>
        <begin position="16"/>
        <end position="399"/>
    </location>
</feature>
<feature type="transmembrane region" description="Helical" evidence="1">
    <location>
        <begin position="344"/>
        <end position="366"/>
    </location>
</feature>
<feature type="transmembrane region" description="Helical" evidence="1">
    <location>
        <begin position="311"/>
        <end position="332"/>
    </location>
</feature>
<dbReference type="InterPro" id="IPR052524">
    <property type="entry name" value="MFS_Cyanate_Porter"/>
</dbReference>
<feature type="transmembrane region" description="Helical" evidence="1">
    <location>
        <begin position="284"/>
        <end position="305"/>
    </location>
</feature>
<dbReference type="InterPro" id="IPR011701">
    <property type="entry name" value="MFS"/>
</dbReference>
<feature type="transmembrane region" description="Helical" evidence="1">
    <location>
        <begin position="173"/>
        <end position="194"/>
    </location>
</feature>
<evidence type="ECO:0000259" key="2">
    <source>
        <dbReference type="PROSITE" id="PS50850"/>
    </source>
</evidence>
<feature type="transmembrane region" description="Helical" evidence="1">
    <location>
        <begin position="53"/>
        <end position="74"/>
    </location>
</feature>
<dbReference type="PANTHER" id="PTHR23523:SF2">
    <property type="entry name" value="2-NITROIMIDAZOLE TRANSPORTER"/>
    <property type="match status" value="1"/>
</dbReference>
<feature type="transmembrane region" description="Helical" evidence="1">
    <location>
        <begin position="253"/>
        <end position="277"/>
    </location>
</feature>
<gene>
    <name evidence="3" type="primary">yycB_4</name>
    <name evidence="3" type="ORF">SDC9_109352</name>
</gene>
<evidence type="ECO:0000256" key="1">
    <source>
        <dbReference type="SAM" id="Phobius"/>
    </source>
</evidence>
<name>A0A645BAH8_9ZZZZ</name>
<feature type="transmembrane region" description="Helical" evidence="1">
    <location>
        <begin position="372"/>
        <end position="392"/>
    </location>
</feature>
<reference evidence="3" key="1">
    <citation type="submission" date="2019-08" db="EMBL/GenBank/DDBJ databases">
        <authorList>
            <person name="Kucharzyk K."/>
            <person name="Murdoch R.W."/>
            <person name="Higgins S."/>
            <person name="Loffler F."/>
        </authorList>
    </citation>
    <scope>NUCLEOTIDE SEQUENCE</scope>
</reference>
<evidence type="ECO:0000313" key="3">
    <source>
        <dbReference type="EMBL" id="MPM62480.1"/>
    </source>
</evidence>
<dbReference type="EMBL" id="VSSQ01018886">
    <property type="protein sequence ID" value="MPM62480.1"/>
    <property type="molecule type" value="Genomic_DNA"/>
</dbReference>
<dbReference type="AlphaFoldDB" id="A0A645BAH8"/>
<dbReference type="PROSITE" id="PS50850">
    <property type="entry name" value="MFS"/>
    <property type="match status" value="1"/>
</dbReference>
<proteinExistence type="predicted"/>
<comment type="caution">
    <text evidence="3">The sequence shown here is derived from an EMBL/GenBank/DDBJ whole genome shotgun (WGS) entry which is preliminary data.</text>
</comment>